<dbReference type="EMBL" id="JAATJB010000005">
    <property type="protein sequence ID" value="NJB97931.1"/>
    <property type="molecule type" value="Genomic_DNA"/>
</dbReference>
<dbReference type="AlphaFoldDB" id="A0A7X5XYV5"/>
<gene>
    <name evidence="1" type="ORF">GGR89_002246</name>
</gene>
<dbReference type="InterPro" id="IPR036192">
    <property type="entry name" value="Cell_div_ZapA-like_sf"/>
</dbReference>
<dbReference type="SUPFAM" id="SSF102829">
    <property type="entry name" value="Cell division protein ZapA-like"/>
    <property type="match status" value="1"/>
</dbReference>
<evidence type="ECO:0000313" key="1">
    <source>
        <dbReference type="EMBL" id="NJB97931.1"/>
    </source>
</evidence>
<keyword evidence="1" id="KW-0131">Cell cycle</keyword>
<dbReference type="GO" id="GO:0051301">
    <property type="term" value="P:cell division"/>
    <property type="evidence" value="ECO:0007669"/>
    <property type="project" value="UniProtKB-KW"/>
</dbReference>
<keyword evidence="1" id="KW-0132">Cell division</keyword>
<name>A0A7X5XYV5_9SPHN</name>
<reference evidence="1 2" key="1">
    <citation type="submission" date="2020-03" db="EMBL/GenBank/DDBJ databases">
        <title>Genomic Encyclopedia of Type Strains, Phase IV (KMG-IV): sequencing the most valuable type-strain genomes for metagenomic binning, comparative biology and taxonomic classification.</title>
        <authorList>
            <person name="Goeker M."/>
        </authorList>
    </citation>
    <scope>NUCLEOTIDE SEQUENCE [LARGE SCALE GENOMIC DNA]</scope>
    <source>
        <strain evidence="1 2">DSM 7225</strain>
    </source>
</reference>
<dbReference type="Proteomes" id="UP000531251">
    <property type="component" value="Unassembled WGS sequence"/>
</dbReference>
<dbReference type="Pfam" id="PF05164">
    <property type="entry name" value="ZapA"/>
    <property type="match status" value="1"/>
</dbReference>
<dbReference type="InterPro" id="IPR007838">
    <property type="entry name" value="Cell_div_ZapA-like"/>
</dbReference>
<comment type="caution">
    <text evidence="1">The sequence shown here is derived from an EMBL/GenBank/DDBJ whole genome shotgun (WGS) entry which is preliminary data.</text>
</comment>
<keyword evidence="2" id="KW-1185">Reference proteome</keyword>
<sequence>MAEITLQVAGRSYSVSARDEDMPHLRELEARIGSHADAALRAAGGQSGERTLLYLALILADALDEAEKTPAPAQAVPDELLERIADRLEAVASALEESDATS</sequence>
<dbReference type="RefSeq" id="WP_125977832.1">
    <property type="nucleotide sequence ID" value="NZ_BAAADY010000014.1"/>
</dbReference>
<accession>A0A7X5XYV5</accession>
<protein>
    <submittedName>
        <fullName evidence="1">Cell division protein ZapA</fullName>
    </submittedName>
</protein>
<proteinExistence type="predicted"/>
<organism evidence="1 2">
    <name type="scientific">Sphingomonas trueperi</name>
    <dbReference type="NCBI Taxonomy" id="53317"/>
    <lineage>
        <taxon>Bacteria</taxon>
        <taxon>Pseudomonadati</taxon>
        <taxon>Pseudomonadota</taxon>
        <taxon>Alphaproteobacteria</taxon>
        <taxon>Sphingomonadales</taxon>
        <taxon>Sphingomonadaceae</taxon>
        <taxon>Sphingomonas</taxon>
    </lineage>
</organism>
<evidence type="ECO:0000313" key="2">
    <source>
        <dbReference type="Proteomes" id="UP000531251"/>
    </source>
</evidence>